<evidence type="ECO:0000256" key="1">
    <source>
        <dbReference type="ARBA" id="ARBA00004275"/>
    </source>
</evidence>
<comment type="catalytic activity">
    <reaction evidence="14">
        <text>octanoyl-CoA + (R)-carnitine = O-octanoyl-(R)-carnitine + CoA</text>
        <dbReference type="Rhea" id="RHEA:17177"/>
        <dbReference type="ChEBI" id="CHEBI:16347"/>
        <dbReference type="ChEBI" id="CHEBI:18102"/>
        <dbReference type="ChEBI" id="CHEBI:57287"/>
        <dbReference type="ChEBI" id="CHEBI:57386"/>
        <dbReference type="EC" id="2.3.1.137"/>
    </reaction>
</comment>
<evidence type="ECO:0000256" key="3">
    <source>
        <dbReference type="ARBA" id="ARBA00005232"/>
    </source>
</evidence>
<dbReference type="SUPFAM" id="SSF47027">
    <property type="entry name" value="Acyl-CoA binding protein"/>
    <property type="match status" value="1"/>
</dbReference>
<dbReference type="Gene3D" id="3.30.559.70">
    <property type="entry name" value="Choline/Carnitine o-acyltransferase, domain 2"/>
    <property type="match status" value="1"/>
</dbReference>
<dbReference type="InterPro" id="IPR023213">
    <property type="entry name" value="CAT-like_dom_sf"/>
</dbReference>
<evidence type="ECO:0000256" key="12">
    <source>
        <dbReference type="ARBA" id="ARBA00023315"/>
    </source>
</evidence>
<dbReference type="InterPro" id="IPR035984">
    <property type="entry name" value="Acyl-CoA-binding_sf"/>
</dbReference>
<reference evidence="19" key="1">
    <citation type="submission" date="2022-08" db="EMBL/GenBank/DDBJ databases">
        <title>Genome sequencing of akame (Lates japonicus).</title>
        <authorList>
            <person name="Hashiguchi Y."/>
            <person name="Takahashi H."/>
        </authorList>
    </citation>
    <scope>NUCLEOTIDE SEQUENCE</scope>
    <source>
        <strain evidence="19">Kochi</strain>
    </source>
</reference>
<comment type="pathway">
    <text evidence="2">Lipid metabolism; fatty acid beta-oxidation.</text>
</comment>
<keyword evidence="9" id="KW-0443">Lipid metabolism</keyword>
<proteinExistence type="inferred from homology"/>
<keyword evidence="8" id="KW-0175">Coiled coil</keyword>
<dbReference type="Gene3D" id="1.10.275.20">
    <property type="entry name" value="Choline/Carnitine o-acyltransferase"/>
    <property type="match status" value="1"/>
</dbReference>
<dbReference type="PANTHER" id="PTHR22589">
    <property type="entry name" value="CARNITINE O-ACYLTRANSFERASE"/>
    <property type="match status" value="1"/>
</dbReference>
<keyword evidence="5" id="KW-0808">Transferase</keyword>
<dbReference type="GO" id="GO:0000062">
    <property type="term" value="F:fatty-acyl-CoA binding"/>
    <property type="evidence" value="ECO:0007669"/>
    <property type="project" value="InterPro"/>
</dbReference>
<dbReference type="InterPro" id="IPR039551">
    <property type="entry name" value="Cho/carn_acyl_trans"/>
</dbReference>
<dbReference type="EC" id="2.3.1.137" evidence="15"/>
<evidence type="ECO:0000256" key="5">
    <source>
        <dbReference type="ARBA" id="ARBA00022679"/>
    </source>
</evidence>
<protein>
    <recommendedName>
        <fullName evidence="16">Peroxisomal carnitine O-octanoyltransferase</fullName>
        <ecNumber evidence="15">2.3.1.137</ecNumber>
    </recommendedName>
</protein>
<comment type="similarity">
    <text evidence="3">Belongs to the carnitine/choline acetyltransferase family.</text>
</comment>
<evidence type="ECO:0000256" key="15">
    <source>
        <dbReference type="ARBA" id="ARBA00066418"/>
    </source>
</evidence>
<gene>
    <name evidence="19" type="ORF">AKAME5_001524800</name>
</gene>
<dbReference type="GO" id="GO:0008458">
    <property type="term" value="F:carnitine O-octanoyltransferase activity"/>
    <property type="evidence" value="ECO:0007669"/>
    <property type="project" value="UniProtKB-EC"/>
</dbReference>
<dbReference type="InterPro" id="IPR014352">
    <property type="entry name" value="FERM/acyl-CoA-bd_prot_sf"/>
</dbReference>
<comment type="caution">
    <text evidence="19">The sequence shown here is derived from an EMBL/GenBank/DDBJ whole genome shotgun (WGS) entry which is preliminary data.</text>
</comment>
<evidence type="ECO:0000256" key="14">
    <source>
        <dbReference type="ARBA" id="ARBA00052326"/>
    </source>
</evidence>
<evidence type="ECO:0000256" key="8">
    <source>
        <dbReference type="ARBA" id="ARBA00023054"/>
    </source>
</evidence>
<dbReference type="EMBL" id="BRZM01000063">
    <property type="protein sequence ID" value="GLD63648.1"/>
    <property type="molecule type" value="Genomic_DNA"/>
</dbReference>
<dbReference type="FunFam" id="3.30.559.70:FF:000006">
    <property type="entry name" value="Peroxisomal carnitine O-octanoyltransferase"/>
    <property type="match status" value="1"/>
</dbReference>
<dbReference type="Pfam" id="PF00755">
    <property type="entry name" value="Carn_acyltransf"/>
    <property type="match status" value="1"/>
</dbReference>
<feature type="domain" description="ACB" evidence="18">
    <location>
        <begin position="3"/>
        <end position="88"/>
    </location>
</feature>
<evidence type="ECO:0000313" key="19">
    <source>
        <dbReference type="EMBL" id="GLD63648.1"/>
    </source>
</evidence>
<dbReference type="Gene3D" id="3.30.559.10">
    <property type="entry name" value="Chloramphenicol acetyltransferase-like domain"/>
    <property type="match status" value="1"/>
</dbReference>
<dbReference type="InterPro" id="IPR042572">
    <property type="entry name" value="Carn_acyl_trans_N"/>
</dbReference>
<comment type="catalytic activity">
    <reaction evidence="13">
        <text>4,8-dimethylnonanoyl-CoA + (R)-carnitine = O-4,8-dimethylnonanoyl-(R)-carnitine + CoA</text>
        <dbReference type="Rhea" id="RHEA:44860"/>
        <dbReference type="ChEBI" id="CHEBI:16347"/>
        <dbReference type="ChEBI" id="CHEBI:57287"/>
        <dbReference type="ChEBI" id="CHEBI:77061"/>
        <dbReference type="ChEBI" id="CHEBI:84654"/>
    </reaction>
</comment>
<organism evidence="19 20">
    <name type="scientific">Lates japonicus</name>
    <name type="common">Japanese lates</name>
    <dbReference type="NCBI Taxonomy" id="270547"/>
    <lineage>
        <taxon>Eukaryota</taxon>
        <taxon>Metazoa</taxon>
        <taxon>Chordata</taxon>
        <taxon>Craniata</taxon>
        <taxon>Vertebrata</taxon>
        <taxon>Euteleostomi</taxon>
        <taxon>Actinopterygii</taxon>
        <taxon>Neopterygii</taxon>
        <taxon>Teleostei</taxon>
        <taxon>Neoteleostei</taxon>
        <taxon>Acanthomorphata</taxon>
        <taxon>Carangaria</taxon>
        <taxon>Carangaria incertae sedis</taxon>
        <taxon>Centropomidae</taxon>
        <taxon>Lates</taxon>
    </lineage>
</organism>
<dbReference type="Proteomes" id="UP001279410">
    <property type="component" value="Unassembled WGS sequence"/>
</dbReference>
<dbReference type="Gene3D" id="1.20.80.10">
    <property type="match status" value="1"/>
</dbReference>
<evidence type="ECO:0000256" key="7">
    <source>
        <dbReference type="ARBA" id="ARBA00022990"/>
    </source>
</evidence>
<dbReference type="GO" id="GO:0005777">
    <property type="term" value="C:peroxisome"/>
    <property type="evidence" value="ECO:0007669"/>
    <property type="project" value="UniProtKB-SubCell"/>
</dbReference>
<dbReference type="Pfam" id="PF00887">
    <property type="entry name" value="ACBP"/>
    <property type="match status" value="1"/>
</dbReference>
<name>A0AAD3RC58_LATJO</name>
<evidence type="ECO:0000256" key="13">
    <source>
        <dbReference type="ARBA" id="ARBA00048999"/>
    </source>
</evidence>
<dbReference type="FunFam" id="1.20.80.10:FF:000010">
    <property type="entry name" value="Acyl-CoA-binding domain-containing protein 5"/>
    <property type="match status" value="1"/>
</dbReference>
<evidence type="ECO:0000259" key="18">
    <source>
        <dbReference type="PROSITE" id="PS51228"/>
    </source>
</evidence>
<dbReference type="PRINTS" id="PR00689">
    <property type="entry name" value="ACOABINDINGP"/>
</dbReference>
<dbReference type="InterPro" id="IPR042231">
    <property type="entry name" value="Cho/carn_acyl_trans_2"/>
</dbReference>
<evidence type="ECO:0000256" key="16">
    <source>
        <dbReference type="ARBA" id="ARBA00067184"/>
    </source>
</evidence>
<dbReference type="PROSITE" id="PS51228">
    <property type="entry name" value="ACB_2"/>
    <property type="match status" value="1"/>
</dbReference>
<dbReference type="GO" id="GO:0006631">
    <property type="term" value="P:fatty acid metabolic process"/>
    <property type="evidence" value="ECO:0007669"/>
    <property type="project" value="UniProtKB-KW"/>
</dbReference>
<evidence type="ECO:0000256" key="10">
    <source>
        <dbReference type="ARBA" id="ARBA00023121"/>
    </source>
</evidence>
<evidence type="ECO:0000256" key="9">
    <source>
        <dbReference type="ARBA" id="ARBA00023098"/>
    </source>
</evidence>
<comment type="subcellular location">
    <subcellularLocation>
        <location evidence="1">Peroxisome</location>
    </subcellularLocation>
</comment>
<dbReference type="InterPro" id="IPR000582">
    <property type="entry name" value="Acyl-CoA-binding_protein"/>
</dbReference>
<evidence type="ECO:0000256" key="4">
    <source>
        <dbReference type="ARBA" id="ARBA00022448"/>
    </source>
</evidence>
<evidence type="ECO:0000256" key="11">
    <source>
        <dbReference type="ARBA" id="ARBA00023140"/>
    </source>
</evidence>
<keyword evidence="11" id="KW-0576">Peroxisome</keyword>
<feature type="active site" description="Proton acceptor" evidence="17">
    <location>
        <position position="441"/>
    </location>
</feature>
<keyword evidence="7" id="KW-0007">Acetylation</keyword>
<dbReference type="CDD" id="cd00435">
    <property type="entry name" value="ACBP"/>
    <property type="match status" value="1"/>
</dbReference>
<dbReference type="PANTHER" id="PTHR22589:SF67">
    <property type="entry name" value="PEROXISOMAL CARNITINE O-OCTANOYLTRANSFERASE"/>
    <property type="match status" value="1"/>
</dbReference>
<dbReference type="SUPFAM" id="SSF52777">
    <property type="entry name" value="CoA-dependent acyltransferases"/>
    <property type="match status" value="2"/>
</dbReference>
<dbReference type="PROSITE" id="PS00439">
    <property type="entry name" value="ACYLTRANSF_C_1"/>
    <property type="match status" value="1"/>
</dbReference>
<keyword evidence="12" id="KW-0012">Acyltransferase</keyword>
<evidence type="ECO:0000256" key="2">
    <source>
        <dbReference type="ARBA" id="ARBA00005005"/>
    </source>
</evidence>
<dbReference type="InterPro" id="IPR000542">
    <property type="entry name" value="Carn_acyl_trans"/>
</dbReference>
<dbReference type="AlphaFoldDB" id="A0AAD3RC58"/>
<keyword evidence="10" id="KW-0446">Lipid-binding</keyword>
<keyword evidence="4" id="KW-0813">Transport</keyword>
<accession>A0AAD3RC58</accession>
<sequence length="726" mass="82406">MSVQAEFEKMAEDVKNVKTRPTDQELLDLYGLYKQTIVGDVNTDRPGMMDFKGKAKWDAWDSRKGMSKDDAMTAYINLAKEIISKYGMSIVRACAEGCSVLPVAQRFSGIKGEEMANHLSESLPKRTFQYQSSLPPLPVPSLENSLLKYLDAVHPFASEKEFKATVDIVRKFQEGVGKELHKKLLQRAKTKKNWLEEWWLDTAYLEVRIPSQLNVNFGGPAPYLEHSWPPAEGVYLQRASISTWYTLQYWNLIRTERLAPQKAGKTALDMDQFRMLFCTCKVPGVKKDTIRNYFKTESEGPCPSHLVVMCRGRIFTFDALCDGQILTPPELLRQLSYVKERCEAEPEGDGVAVLTSEERTRWAKAREHLISIDPHNKTILETIQSSLFVISLDETKPYSTPENYTNMTMEALTGDPTIRWGDKSYNSLVFSDGTFGSNCDHAPFDAMVLVSMCWYVDQQIKATEGKWKGSDAVRPIPLPEEMVFTVDDKIRSDISLAKHHYLESTQDLQIVCYAFTAFGKELIKQKKLHPDTFVQLAMQLAYYRKHKKPGSCYETAMTRKFYHGRTETMRPCTQEAVNWCKAMMDPTCDVNAKRKAMLLAFNKHNKLMAEAQDAKGFDRHLLGLYLIAKEEGCPTPELFVDPLYAKSGGGGNFVLSSSLVGYTTVLGAVAPMVHHGYGFFYRIRDDRIVISISAWKSCRQTDAVTLFNNFCSSLYEMLHLATTSQL</sequence>
<evidence type="ECO:0000256" key="6">
    <source>
        <dbReference type="ARBA" id="ARBA00022832"/>
    </source>
</evidence>
<keyword evidence="20" id="KW-1185">Reference proteome</keyword>
<evidence type="ECO:0000256" key="17">
    <source>
        <dbReference type="PIRSR" id="PIRSR600542-1"/>
    </source>
</evidence>
<keyword evidence="6" id="KW-0276">Fatty acid metabolism</keyword>
<evidence type="ECO:0000313" key="20">
    <source>
        <dbReference type="Proteomes" id="UP001279410"/>
    </source>
</evidence>